<dbReference type="EMBL" id="WHNP01000112">
    <property type="protein sequence ID" value="MPW23474.1"/>
    <property type="molecule type" value="Genomic_DNA"/>
</dbReference>
<dbReference type="AlphaFoldDB" id="A0A7X1TLH7"/>
<accession>A0A7X1TLH7</accession>
<evidence type="ECO:0000313" key="1">
    <source>
        <dbReference type="EMBL" id="MPW23474.1"/>
    </source>
</evidence>
<evidence type="ECO:0008006" key="3">
    <source>
        <dbReference type="Google" id="ProtNLM"/>
    </source>
</evidence>
<dbReference type="RefSeq" id="WP_152767968.1">
    <property type="nucleotide sequence ID" value="NZ_WHNP01000112.1"/>
</dbReference>
<keyword evidence="2" id="KW-1185">Reference proteome</keyword>
<protein>
    <recommendedName>
        <fullName evidence="3">Phasin domain-containing protein</fullName>
    </recommendedName>
</protein>
<dbReference type="Proteomes" id="UP000484381">
    <property type="component" value="Unassembled WGS sequence"/>
</dbReference>
<reference evidence="1 2" key="1">
    <citation type="submission" date="2019-10" db="EMBL/GenBank/DDBJ databases">
        <title>Paraburkholderia sp. isolated from nodules of Mimosa pudica from Brazilian Atlantic Forest soils.</title>
        <authorList>
            <person name="Paulitsch F."/>
            <person name="Hungria M."/>
            <person name="Dall'Agnol R."/>
        </authorList>
    </citation>
    <scope>NUCLEOTIDE SEQUENCE [LARGE SCALE GENOMIC DNA]</scope>
    <source>
        <strain evidence="1 2">CNPSo 3157</strain>
    </source>
</reference>
<organism evidence="1 2">
    <name type="scientific">Paraburkholderia franconis</name>
    <dbReference type="NCBI Taxonomy" id="2654983"/>
    <lineage>
        <taxon>Bacteria</taxon>
        <taxon>Pseudomonadati</taxon>
        <taxon>Pseudomonadota</taxon>
        <taxon>Betaproteobacteria</taxon>
        <taxon>Burkholderiales</taxon>
        <taxon>Burkholderiaceae</taxon>
        <taxon>Paraburkholderia</taxon>
    </lineage>
</organism>
<sequence length="155" mass="16713">MYFLETGGAQQAAATSMLELGQRAITRHFAFLQQATELSQKLFARSLEVKNGSDLVRFTQDYLAGVHKLASEVVCAQVTLTGEVMRAGCQSFVRPETVPAPAPAPALDKVEKVVAGGDITEAQERGHEEVAIAKATMETTVAPTKARRKSRPKKA</sequence>
<proteinExistence type="predicted"/>
<gene>
    <name evidence="1" type="ORF">GCT13_43755</name>
</gene>
<evidence type="ECO:0000313" key="2">
    <source>
        <dbReference type="Proteomes" id="UP000484381"/>
    </source>
</evidence>
<name>A0A7X1TLH7_9BURK</name>
<comment type="caution">
    <text evidence="1">The sequence shown here is derived from an EMBL/GenBank/DDBJ whole genome shotgun (WGS) entry which is preliminary data.</text>
</comment>